<dbReference type="EMBL" id="AP019377">
    <property type="protein sequence ID" value="BBH93224.1"/>
    <property type="molecule type" value="Genomic_DNA"/>
</dbReference>
<accession>A0A455T6C0</accession>
<name>A0A455T6C0_9CHLR</name>
<evidence type="ECO:0000313" key="1">
    <source>
        <dbReference type="EMBL" id="BBH93224.1"/>
    </source>
</evidence>
<reference evidence="1" key="1">
    <citation type="submission" date="2018-12" db="EMBL/GenBank/DDBJ databases">
        <title>Novel natural products biosynthetic potential of the class Ktedonobacteria.</title>
        <authorList>
            <person name="Zheng Y."/>
            <person name="Saitou A."/>
            <person name="Wang C.M."/>
            <person name="Toyoda A."/>
            <person name="Minakuchi Y."/>
            <person name="Sekiguchi Y."/>
            <person name="Ueda K."/>
            <person name="Takano H."/>
            <person name="Sakai Y."/>
            <person name="Yokota A."/>
            <person name="Yabe S."/>
        </authorList>
    </citation>
    <scope>NUCLEOTIDE SEQUENCE</scope>
    <source>
        <strain evidence="1">A3-2</strain>
    </source>
</reference>
<proteinExistence type="predicted"/>
<sequence>MFALLSARIPSLPLALSPLLPGQAWSGASPRLGWLMGYRPYDGATTLSKCSAALVGQALAY</sequence>
<dbReference type="AlphaFoldDB" id="A0A455T6C0"/>
<gene>
    <name evidence="1" type="ORF">KTA_14230</name>
</gene>
<protein>
    <submittedName>
        <fullName evidence="1">Uncharacterized protein</fullName>
    </submittedName>
</protein>
<organism evidence="1">
    <name type="scientific">Thermogemmatispora argillosa</name>
    <dbReference type="NCBI Taxonomy" id="2045280"/>
    <lineage>
        <taxon>Bacteria</taxon>
        <taxon>Bacillati</taxon>
        <taxon>Chloroflexota</taxon>
        <taxon>Ktedonobacteria</taxon>
        <taxon>Thermogemmatisporales</taxon>
        <taxon>Thermogemmatisporaceae</taxon>
        <taxon>Thermogemmatispora</taxon>
    </lineage>
</organism>